<name>A0A6C2UHL9_9BACT</name>
<protein>
    <submittedName>
        <fullName evidence="2">Uncharacterized protein</fullName>
    </submittedName>
</protein>
<dbReference type="AlphaFoldDB" id="A0A6C2UHL9"/>
<accession>A0A6C2UHL9</accession>
<keyword evidence="1" id="KW-0732">Signal</keyword>
<organism evidence="2 3">
    <name type="scientific">Pontiella sulfatireligans</name>
    <dbReference type="NCBI Taxonomy" id="2750658"/>
    <lineage>
        <taxon>Bacteria</taxon>
        <taxon>Pseudomonadati</taxon>
        <taxon>Kiritimatiellota</taxon>
        <taxon>Kiritimatiellia</taxon>
        <taxon>Kiritimatiellales</taxon>
        <taxon>Pontiellaceae</taxon>
        <taxon>Pontiella</taxon>
    </lineage>
</organism>
<sequence length="246" mass="29090">MKRTVAYILISAAWVLPSLAQQTHLDIKVSDVASERLKGAVKSVETDLCVNVSAEHKKVREEYDPIGNRVATLNWGNDGELANTTTNFYDENGCFYLQQYMSFGKKGVTNDWKVVLNPETRQIAMKNDRTGSIAIRTYSPEKQLVHYRFMDKEKKQKSASRNTWNENNQRTEYIKYDEKNRPLYTYWFKWREDGLIEKERLHDYEYLVVDDCGNWTQRLMVRYDIGGKEKEKVYERTTIRTIEYFD</sequence>
<feature type="chain" id="PRO_5025392141" evidence="1">
    <location>
        <begin position="21"/>
        <end position="246"/>
    </location>
</feature>
<proteinExistence type="predicted"/>
<evidence type="ECO:0000313" key="3">
    <source>
        <dbReference type="Proteomes" id="UP000346198"/>
    </source>
</evidence>
<gene>
    <name evidence="2" type="ORF">SCARR_01749</name>
</gene>
<dbReference type="EMBL" id="CAAHFH010000001">
    <property type="protein sequence ID" value="VGO19690.1"/>
    <property type="molecule type" value="Genomic_DNA"/>
</dbReference>
<evidence type="ECO:0000313" key="2">
    <source>
        <dbReference type="EMBL" id="VGO19690.1"/>
    </source>
</evidence>
<dbReference type="Proteomes" id="UP000346198">
    <property type="component" value="Unassembled WGS sequence"/>
</dbReference>
<reference evidence="2 3" key="1">
    <citation type="submission" date="2019-04" db="EMBL/GenBank/DDBJ databases">
        <authorList>
            <person name="Van Vliet M D."/>
        </authorList>
    </citation>
    <scope>NUCLEOTIDE SEQUENCE [LARGE SCALE GENOMIC DNA]</scope>
    <source>
        <strain evidence="2 3">F21</strain>
    </source>
</reference>
<feature type="signal peptide" evidence="1">
    <location>
        <begin position="1"/>
        <end position="20"/>
    </location>
</feature>
<dbReference type="RefSeq" id="WP_136061082.1">
    <property type="nucleotide sequence ID" value="NZ_CAAHFH010000001.1"/>
</dbReference>
<evidence type="ECO:0000256" key="1">
    <source>
        <dbReference type="SAM" id="SignalP"/>
    </source>
</evidence>
<keyword evidence="3" id="KW-1185">Reference proteome</keyword>